<dbReference type="GeneID" id="9523378"/>
<evidence type="ECO:0000313" key="3">
    <source>
        <dbReference type="EMBL" id="EFE30967.1"/>
    </source>
</evidence>
<dbReference type="OMA" id="CNDCTEL"/>
<dbReference type="AlphaFoldDB" id="D4B132"/>
<dbReference type="InterPro" id="IPR044862">
    <property type="entry name" value="Pro_4_hyd_alph_FE2OG_OXY"/>
</dbReference>
<dbReference type="HOGENOM" id="CLU_007520_1_1_1"/>
<gene>
    <name evidence="3" type="ORF">ARB_02161</name>
</gene>
<dbReference type="PANTHER" id="PTHR33099:SF7">
    <property type="entry name" value="MYND-TYPE DOMAIN-CONTAINING PROTEIN"/>
    <property type="match status" value="1"/>
</dbReference>
<proteinExistence type="predicted"/>
<dbReference type="eggNOG" id="ENOG502QWAB">
    <property type="taxonomic scope" value="Eukaryota"/>
</dbReference>
<reference evidence="4" key="1">
    <citation type="journal article" date="2011" name="Genome Biol.">
        <title>Comparative and functional genomics provide insights into the pathogenicity of dermatophytic fungi.</title>
        <authorList>
            <person name="Burmester A."/>
            <person name="Shelest E."/>
            <person name="Gloeckner G."/>
            <person name="Heddergott C."/>
            <person name="Schindler S."/>
            <person name="Staib P."/>
            <person name="Heidel A."/>
            <person name="Felder M."/>
            <person name="Petzold A."/>
            <person name="Szafranski K."/>
            <person name="Feuermann M."/>
            <person name="Pedruzzi I."/>
            <person name="Priebe S."/>
            <person name="Groth M."/>
            <person name="Winkler R."/>
            <person name="Li W."/>
            <person name="Kniemeyer O."/>
            <person name="Schroeckh V."/>
            <person name="Hertweck C."/>
            <person name="Hube B."/>
            <person name="White T.C."/>
            <person name="Platzer M."/>
            <person name="Guthke R."/>
            <person name="Heitman J."/>
            <person name="Woestemeyer J."/>
            <person name="Zipfel P.F."/>
            <person name="Monod M."/>
            <person name="Brakhage A.A."/>
        </authorList>
    </citation>
    <scope>NUCLEOTIDE SEQUENCE [LARGE SCALE GENOMIC DNA]</scope>
    <source>
        <strain evidence="4">ATCC MYA-4681 / CBS 112371</strain>
    </source>
</reference>
<dbReference type="EMBL" id="ABSU01000025">
    <property type="protein sequence ID" value="EFE30967.1"/>
    <property type="molecule type" value="Genomic_DNA"/>
</dbReference>
<sequence length="882" mass="99123">MSDDGWPKGQDYDDDSSGEDTPEITSIKKRIHQALRSIDSKGDFACFRGLNGILDPNLHINGLDRAVKLPLSPDDANAIIDVCHRSPFGKGEETLVDTSVRKCWELNTTEFDIKAPGWANYMKKIIADVGKALGVADKVGSIRADPYKLLIYEKDAFFLSHQDSPKADGMFATLVVCLPTEHEGGEIVLNHRGKSMQFKTSTTSMAGFSYAAWYSDVFHEIKPITSGHRLVLTYNLILEGTDNVPSAPSSESSALRNVLKFWEPRAEDEGPYLLLYKLSHMYTDSSLSFQSMKGSDRPRMAELQAACEELGFNLYLGNVEREVRGSCDDYTNSQGYYEIQDTIDDSTIMKPVIDSQGNPVCGEIPVKNWEYIQMNVLRGIPTDEDYSGYTGNEGTSEKLASWLNRLLLLIKDPENTESREEFNRLVELVLGHNEAYEKYHAISRPGWRVSSTFRYKFSDTVLSIIAQGLYMIGNNELFEKTIKLHAAFVSPEVYPCIAENLVGQEYEIVKKALNYIFLQARDHPAKQVVVATDLVSACIDIPDERRPAEWVDLLCWREQKLAGLLPRLRNAKLGTSYINGHLRMEGFRAFYRRTFEDLVKDFNLDQGLEAKPVNSFGPLRTSIQYKSSALKGEDLISIYEQCLDFDIPLSILHAGIIRAIKQSQSLKMAFPNIIVPFLRGIVSGLPGRTGHKQGSAESTFVLRAILEYVLRYVRPRSNAVASWRRPPASSCRCNDCTELNAFLESHTQEVLELRINSSRRFHIHQALNKDRTIRHETRRSGNPNTLVITKLENPATMWKSRAVDAVKNINSIVSPTELEEFLGSAPYKSLMALDIVIKDRPIDDYIGHSNSEVSGRKRSATSDLNPEGASSVVHDTEVIDLT</sequence>
<feature type="domain" description="Prolyl 4-hydroxylase alpha subunit Fe(2+) 2OG dioxygenase" evidence="2">
    <location>
        <begin position="148"/>
        <end position="235"/>
    </location>
</feature>
<dbReference type="KEGG" id="abe:ARB_02161"/>
<evidence type="ECO:0000256" key="1">
    <source>
        <dbReference type="SAM" id="MobiDB-lite"/>
    </source>
</evidence>
<feature type="region of interest" description="Disordered" evidence="1">
    <location>
        <begin position="1"/>
        <end position="22"/>
    </location>
</feature>
<name>D4B132_ARTBC</name>
<dbReference type="RefSeq" id="XP_003011607.1">
    <property type="nucleotide sequence ID" value="XM_003011561.1"/>
</dbReference>
<accession>D4B132</accession>
<feature type="compositionally biased region" description="Acidic residues" evidence="1">
    <location>
        <begin position="12"/>
        <end position="22"/>
    </location>
</feature>
<protein>
    <recommendedName>
        <fullName evidence="2">Prolyl 4-hydroxylase alpha subunit Fe(2+) 2OG dioxygenase domain-containing protein</fullName>
    </recommendedName>
</protein>
<dbReference type="Proteomes" id="UP000008866">
    <property type="component" value="Unassembled WGS sequence"/>
</dbReference>
<organism evidence="3 4">
    <name type="scientific">Arthroderma benhamiae (strain ATCC MYA-4681 / CBS 112371)</name>
    <name type="common">Trichophyton mentagrophytes</name>
    <dbReference type="NCBI Taxonomy" id="663331"/>
    <lineage>
        <taxon>Eukaryota</taxon>
        <taxon>Fungi</taxon>
        <taxon>Dikarya</taxon>
        <taxon>Ascomycota</taxon>
        <taxon>Pezizomycotina</taxon>
        <taxon>Eurotiomycetes</taxon>
        <taxon>Eurotiomycetidae</taxon>
        <taxon>Onygenales</taxon>
        <taxon>Arthrodermataceae</taxon>
        <taxon>Trichophyton</taxon>
    </lineage>
</organism>
<keyword evidence="4" id="KW-1185">Reference proteome</keyword>
<dbReference type="Pfam" id="PF13640">
    <property type="entry name" value="2OG-FeII_Oxy_3"/>
    <property type="match status" value="1"/>
</dbReference>
<dbReference type="PANTHER" id="PTHR33099">
    <property type="entry name" value="FE2OG DIOXYGENASE DOMAIN-CONTAINING PROTEIN"/>
    <property type="match status" value="1"/>
</dbReference>
<feature type="region of interest" description="Disordered" evidence="1">
    <location>
        <begin position="847"/>
        <end position="871"/>
    </location>
</feature>
<comment type="caution">
    <text evidence="3">The sequence shown here is derived from an EMBL/GenBank/DDBJ whole genome shotgun (WGS) entry which is preliminary data.</text>
</comment>
<evidence type="ECO:0000313" key="4">
    <source>
        <dbReference type="Proteomes" id="UP000008866"/>
    </source>
</evidence>
<evidence type="ECO:0000259" key="2">
    <source>
        <dbReference type="Pfam" id="PF13640"/>
    </source>
</evidence>
<dbReference type="Gene3D" id="2.60.120.620">
    <property type="entry name" value="q2cbj1_9rhob like domain"/>
    <property type="match status" value="1"/>
</dbReference>